<dbReference type="InterPro" id="IPR036890">
    <property type="entry name" value="HATPase_C_sf"/>
</dbReference>
<dbReference type="GO" id="GO:0005886">
    <property type="term" value="C:plasma membrane"/>
    <property type="evidence" value="ECO:0007669"/>
    <property type="project" value="TreeGrafter"/>
</dbReference>
<evidence type="ECO:0000256" key="6">
    <source>
        <dbReference type="ARBA" id="ARBA00022692"/>
    </source>
</evidence>
<protein>
    <recommendedName>
        <fullName evidence="3">histidine kinase</fullName>
        <ecNumber evidence="3">2.7.13.3</ecNumber>
    </recommendedName>
</protein>
<evidence type="ECO:0000256" key="1">
    <source>
        <dbReference type="ARBA" id="ARBA00000085"/>
    </source>
</evidence>
<keyword evidence="9" id="KW-0067">ATP-binding</keyword>
<dbReference type="InterPro" id="IPR003661">
    <property type="entry name" value="HisK_dim/P_dom"/>
</dbReference>
<comment type="catalytic activity">
    <reaction evidence="1">
        <text>ATP + protein L-histidine = ADP + protein N-phospho-L-histidine.</text>
        <dbReference type="EC" id="2.7.13.3"/>
    </reaction>
</comment>
<dbReference type="Pfam" id="PF00512">
    <property type="entry name" value="HisKA"/>
    <property type="match status" value="1"/>
</dbReference>
<feature type="transmembrane region" description="Helical" evidence="13">
    <location>
        <begin position="12"/>
        <end position="34"/>
    </location>
</feature>
<dbReference type="OrthoDB" id="9809766at2"/>
<keyword evidence="8 15" id="KW-0418">Kinase</keyword>
<organism evidence="15 16">
    <name type="scientific">Acinetobacter larvae</name>
    <dbReference type="NCBI Taxonomy" id="1789224"/>
    <lineage>
        <taxon>Bacteria</taxon>
        <taxon>Pseudomonadati</taxon>
        <taxon>Pseudomonadota</taxon>
        <taxon>Gammaproteobacteria</taxon>
        <taxon>Moraxellales</taxon>
        <taxon>Moraxellaceae</taxon>
        <taxon>Acinetobacter</taxon>
    </lineage>
</organism>
<reference evidence="15 16" key="1">
    <citation type="submission" date="2016-08" db="EMBL/GenBank/DDBJ databases">
        <authorList>
            <person name="Seilhamer J.J."/>
        </authorList>
    </citation>
    <scope>NUCLEOTIDE SEQUENCE [LARGE SCALE GENOMIC DNA]</scope>
    <source>
        <strain evidence="15 16">BRTC-1</strain>
    </source>
</reference>
<evidence type="ECO:0000259" key="14">
    <source>
        <dbReference type="PROSITE" id="PS50109"/>
    </source>
</evidence>
<dbReference type="SUPFAM" id="SSF47384">
    <property type="entry name" value="Homodimeric domain of signal transducing histidine kinase"/>
    <property type="match status" value="1"/>
</dbReference>
<dbReference type="Pfam" id="PF02518">
    <property type="entry name" value="HATPase_c"/>
    <property type="match status" value="1"/>
</dbReference>
<keyword evidence="12 13" id="KW-0472">Membrane</keyword>
<dbReference type="CDD" id="cd00075">
    <property type="entry name" value="HATPase"/>
    <property type="match status" value="1"/>
</dbReference>
<dbReference type="InterPro" id="IPR004358">
    <property type="entry name" value="Sig_transdc_His_kin-like_C"/>
</dbReference>
<dbReference type="STRING" id="1789224.BFG52_12380"/>
<gene>
    <name evidence="15" type="ORF">BFG52_12380</name>
</gene>
<dbReference type="Gene3D" id="3.30.565.10">
    <property type="entry name" value="Histidine kinase-like ATPase, C-terminal domain"/>
    <property type="match status" value="1"/>
</dbReference>
<evidence type="ECO:0000256" key="10">
    <source>
        <dbReference type="ARBA" id="ARBA00022989"/>
    </source>
</evidence>
<dbReference type="Proteomes" id="UP000093391">
    <property type="component" value="Chromosome"/>
</dbReference>
<keyword evidence="6 13" id="KW-0812">Transmembrane</keyword>
<dbReference type="EMBL" id="CP016895">
    <property type="protein sequence ID" value="AOA59069.1"/>
    <property type="molecule type" value="Genomic_DNA"/>
</dbReference>
<keyword evidence="5" id="KW-0808">Transferase</keyword>
<dbReference type="InterPro" id="IPR050428">
    <property type="entry name" value="TCS_sensor_his_kinase"/>
</dbReference>
<dbReference type="AlphaFoldDB" id="A0A1B2M1M7"/>
<dbReference type="InterPro" id="IPR036097">
    <property type="entry name" value="HisK_dim/P_sf"/>
</dbReference>
<comment type="subcellular location">
    <subcellularLocation>
        <location evidence="2">Membrane</location>
        <topology evidence="2">Multi-pass membrane protein</topology>
    </subcellularLocation>
</comment>
<dbReference type="PANTHER" id="PTHR45436">
    <property type="entry name" value="SENSOR HISTIDINE KINASE YKOH"/>
    <property type="match status" value="1"/>
</dbReference>
<evidence type="ECO:0000256" key="3">
    <source>
        <dbReference type="ARBA" id="ARBA00012438"/>
    </source>
</evidence>
<dbReference type="RefSeq" id="WP_067556721.1">
    <property type="nucleotide sequence ID" value="NZ_CP016895.1"/>
</dbReference>
<keyword evidence="10 13" id="KW-1133">Transmembrane helix</keyword>
<dbReference type="PANTHER" id="PTHR45436:SF14">
    <property type="entry name" value="SENSOR PROTEIN QSEC"/>
    <property type="match status" value="1"/>
</dbReference>
<evidence type="ECO:0000256" key="2">
    <source>
        <dbReference type="ARBA" id="ARBA00004141"/>
    </source>
</evidence>
<evidence type="ECO:0000256" key="9">
    <source>
        <dbReference type="ARBA" id="ARBA00022840"/>
    </source>
</evidence>
<dbReference type="InterPro" id="IPR003594">
    <property type="entry name" value="HATPase_dom"/>
</dbReference>
<evidence type="ECO:0000256" key="11">
    <source>
        <dbReference type="ARBA" id="ARBA00023012"/>
    </source>
</evidence>
<evidence type="ECO:0000256" key="12">
    <source>
        <dbReference type="ARBA" id="ARBA00023136"/>
    </source>
</evidence>
<keyword evidence="4" id="KW-0597">Phosphoprotein</keyword>
<proteinExistence type="predicted"/>
<dbReference type="CDD" id="cd00082">
    <property type="entry name" value="HisKA"/>
    <property type="match status" value="1"/>
</dbReference>
<dbReference type="Gene3D" id="1.10.287.130">
    <property type="match status" value="1"/>
</dbReference>
<evidence type="ECO:0000256" key="7">
    <source>
        <dbReference type="ARBA" id="ARBA00022741"/>
    </source>
</evidence>
<keyword evidence="16" id="KW-1185">Reference proteome</keyword>
<dbReference type="GO" id="GO:0000155">
    <property type="term" value="F:phosphorelay sensor kinase activity"/>
    <property type="evidence" value="ECO:0007669"/>
    <property type="project" value="InterPro"/>
</dbReference>
<dbReference type="SUPFAM" id="SSF55874">
    <property type="entry name" value="ATPase domain of HSP90 chaperone/DNA topoisomerase II/histidine kinase"/>
    <property type="match status" value="1"/>
</dbReference>
<evidence type="ECO:0000256" key="8">
    <source>
        <dbReference type="ARBA" id="ARBA00022777"/>
    </source>
</evidence>
<dbReference type="KEGG" id="ala:BFG52_12380"/>
<dbReference type="PRINTS" id="PR00344">
    <property type="entry name" value="BCTRLSENSOR"/>
</dbReference>
<evidence type="ECO:0000256" key="13">
    <source>
        <dbReference type="SAM" id="Phobius"/>
    </source>
</evidence>
<dbReference type="Gene3D" id="1.20.5.1040">
    <property type="entry name" value="Sensor protein qsec"/>
    <property type="match status" value="1"/>
</dbReference>
<dbReference type="SMART" id="SM00387">
    <property type="entry name" value="HATPase_c"/>
    <property type="match status" value="1"/>
</dbReference>
<dbReference type="PROSITE" id="PS50109">
    <property type="entry name" value="HIS_KIN"/>
    <property type="match status" value="1"/>
</dbReference>
<keyword evidence="11" id="KW-0902">Two-component regulatory system</keyword>
<sequence>MPRQHYSLKRRLILYTSLFSLILGAISLFTSYRIALNEINEILDAQMVYLAQRVSLNLRPMRSHYDENKHYREQDLLVDVWAYGDRDLHHTTDGQNLLLAAQRQAGFYWHESANEQWISYIIPTAEYQIQISQQVETRQNLAWRLAGSMLLPYLMIFPLALLGMVWIVRRNFRPLDDFKMDLAQRSSNDLEPIQDQHYPQELLPTIQEMNYLFARISSAQQEQRQFIADAAHELRTPITALNLQIQILLNENADHHNLDKLSQGLARIQHLVSQLLLLAKQDAAFDLLAQCSDFKVNGVVLQCMEQLIHLAMQKDIDMGWTQNQDVMLHSVEYSVHSIVYNLLDNAIKYTPQAGIINIAVGPGPESVARIVIEDSGPGLPEALYEKVLKRFYRVHHHVAVGSGLGLAIVDAAIQQLGGRLELGRSGELGGLRVQVDLPMLDQSVPNSSSSNPTA</sequence>
<evidence type="ECO:0000256" key="5">
    <source>
        <dbReference type="ARBA" id="ARBA00022679"/>
    </source>
</evidence>
<feature type="transmembrane region" description="Helical" evidence="13">
    <location>
        <begin position="150"/>
        <end position="168"/>
    </location>
</feature>
<dbReference type="GO" id="GO:0005524">
    <property type="term" value="F:ATP binding"/>
    <property type="evidence" value="ECO:0007669"/>
    <property type="project" value="UniProtKB-KW"/>
</dbReference>
<evidence type="ECO:0000256" key="4">
    <source>
        <dbReference type="ARBA" id="ARBA00022553"/>
    </source>
</evidence>
<name>A0A1B2M1M7_9GAMM</name>
<evidence type="ECO:0000313" key="16">
    <source>
        <dbReference type="Proteomes" id="UP000093391"/>
    </source>
</evidence>
<keyword evidence="7" id="KW-0547">Nucleotide-binding</keyword>
<dbReference type="EC" id="2.7.13.3" evidence="3"/>
<dbReference type="InterPro" id="IPR005467">
    <property type="entry name" value="His_kinase_dom"/>
</dbReference>
<evidence type="ECO:0000313" key="15">
    <source>
        <dbReference type="EMBL" id="AOA59069.1"/>
    </source>
</evidence>
<dbReference type="SMART" id="SM00388">
    <property type="entry name" value="HisKA"/>
    <property type="match status" value="1"/>
</dbReference>
<accession>A0A1B2M1M7</accession>
<feature type="domain" description="Histidine kinase" evidence="14">
    <location>
        <begin position="229"/>
        <end position="441"/>
    </location>
</feature>